<protein>
    <recommendedName>
        <fullName evidence="1">BTB domain-containing protein</fullName>
    </recommendedName>
</protein>
<dbReference type="SMART" id="SM00225">
    <property type="entry name" value="BTB"/>
    <property type="match status" value="1"/>
</dbReference>
<reference evidence="2" key="1">
    <citation type="submission" date="2020-11" db="EMBL/GenBank/DDBJ databases">
        <authorList>
            <consortium name="DOE Joint Genome Institute"/>
            <person name="Ahrendt S."/>
            <person name="Riley R."/>
            <person name="Andreopoulos W."/>
            <person name="Labutti K."/>
            <person name="Pangilinan J."/>
            <person name="Ruiz-Duenas F.J."/>
            <person name="Barrasa J.M."/>
            <person name="Sanchez-Garcia M."/>
            <person name="Camarero S."/>
            <person name="Miyauchi S."/>
            <person name="Serrano A."/>
            <person name="Linde D."/>
            <person name="Babiker R."/>
            <person name="Drula E."/>
            <person name="Ayuso-Fernandez I."/>
            <person name="Pacheco R."/>
            <person name="Padilla G."/>
            <person name="Ferreira P."/>
            <person name="Barriuso J."/>
            <person name="Kellner H."/>
            <person name="Castanera R."/>
            <person name="Alfaro M."/>
            <person name="Ramirez L."/>
            <person name="Pisabarro A.G."/>
            <person name="Kuo A."/>
            <person name="Tritt A."/>
            <person name="Lipzen A."/>
            <person name="He G."/>
            <person name="Yan M."/>
            <person name="Ng V."/>
            <person name="Cullen D."/>
            <person name="Martin F."/>
            <person name="Rosso M.-N."/>
            <person name="Henrissat B."/>
            <person name="Hibbett D."/>
            <person name="Martinez A.T."/>
            <person name="Grigoriev I.V."/>
        </authorList>
    </citation>
    <scope>NUCLEOTIDE SEQUENCE</scope>
    <source>
        <strain evidence="2">AH 40177</strain>
    </source>
</reference>
<dbReference type="InterPro" id="IPR000210">
    <property type="entry name" value="BTB/POZ_dom"/>
</dbReference>
<dbReference type="AlphaFoldDB" id="A0A9P5TWN7"/>
<proteinExistence type="predicted"/>
<accession>A0A9P5TWN7</accession>
<dbReference type="InterPro" id="IPR011333">
    <property type="entry name" value="SKP1/BTB/POZ_sf"/>
</dbReference>
<evidence type="ECO:0000313" key="3">
    <source>
        <dbReference type="Proteomes" id="UP000772434"/>
    </source>
</evidence>
<keyword evidence="3" id="KW-1185">Reference proteome</keyword>
<evidence type="ECO:0000259" key="1">
    <source>
        <dbReference type="SMART" id="SM00225"/>
    </source>
</evidence>
<gene>
    <name evidence="2" type="ORF">BDP27DRAFT_650524</name>
</gene>
<organism evidence="2 3">
    <name type="scientific">Rhodocollybia butyracea</name>
    <dbReference type="NCBI Taxonomy" id="206335"/>
    <lineage>
        <taxon>Eukaryota</taxon>
        <taxon>Fungi</taxon>
        <taxon>Dikarya</taxon>
        <taxon>Basidiomycota</taxon>
        <taxon>Agaricomycotina</taxon>
        <taxon>Agaricomycetes</taxon>
        <taxon>Agaricomycetidae</taxon>
        <taxon>Agaricales</taxon>
        <taxon>Marasmiineae</taxon>
        <taxon>Omphalotaceae</taxon>
        <taxon>Rhodocollybia</taxon>
    </lineage>
</organism>
<dbReference type="SUPFAM" id="SSF54695">
    <property type="entry name" value="POZ domain"/>
    <property type="match status" value="1"/>
</dbReference>
<comment type="caution">
    <text evidence="2">The sequence shown here is derived from an EMBL/GenBank/DDBJ whole genome shotgun (WGS) entry which is preliminary data.</text>
</comment>
<name>A0A9P5TWN7_9AGAR</name>
<sequence length="236" mass="27074">MSTYPRHNTFYQEYNYRVFLVDGMLYRIPLDILAAECDIFQAMMELPQPSSDDDSEEGLSDQNPIRLDGVSRNEFEQLLRILCPPQSYRESPPQLSFLQLVSVLKLADQWCMDAVKEHVVLNIDQFDVDPVDKIVLARKFNVRSWLTPSFNRIVQRSTPLTKYDLDKLGAETLLKLVEFRDRLRCDRRGTWTIGTKREYMPIDFAEVIEAELPDFPQPSAAATVATPDAAPAPDSP</sequence>
<dbReference type="EMBL" id="JADNRY010000445">
    <property type="protein sequence ID" value="KAF9053517.1"/>
    <property type="molecule type" value="Genomic_DNA"/>
</dbReference>
<dbReference type="Proteomes" id="UP000772434">
    <property type="component" value="Unassembled WGS sequence"/>
</dbReference>
<dbReference type="Gene3D" id="3.30.710.10">
    <property type="entry name" value="Potassium Channel Kv1.1, Chain A"/>
    <property type="match status" value="1"/>
</dbReference>
<dbReference type="OrthoDB" id="3223751at2759"/>
<evidence type="ECO:0000313" key="2">
    <source>
        <dbReference type="EMBL" id="KAF9053517.1"/>
    </source>
</evidence>
<feature type="domain" description="BTB" evidence="1">
    <location>
        <begin position="15"/>
        <end position="127"/>
    </location>
</feature>